<comment type="caution">
    <text evidence="6">The sequence shown here is derived from an EMBL/GenBank/DDBJ whole genome shotgun (WGS) entry which is preliminary data.</text>
</comment>
<evidence type="ECO:0000256" key="2">
    <source>
        <dbReference type="ARBA" id="ARBA00007639"/>
    </source>
</evidence>
<feature type="chain" id="PRO_5020341837" evidence="4">
    <location>
        <begin position="22"/>
        <end position="319"/>
    </location>
</feature>
<dbReference type="CDD" id="cd06309">
    <property type="entry name" value="PBP1_galactofuranose_YtfQ-like"/>
    <property type="match status" value="1"/>
</dbReference>
<evidence type="ECO:0000259" key="5">
    <source>
        <dbReference type="Pfam" id="PF13407"/>
    </source>
</evidence>
<name>A0A4R1JAF8_9GAMM</name>
<accession>A0A4R1JAF8</accession>
<dbReference type="GO" id="GO:0030313">
    <property type="term" value="C:cell envelope"/>
    <property type="evidence" value="ECO:0007669"/>
    <property type="project" value="UniProtKB-SubCell"/>
</dbReference>
<dbReference type="RefSeq" id="WP_396022799.1">
    <property type="nucleotide sequence ID" value="NZ_OU594967.1"/>
</dbReference>
<keyword evidence="3 4" id="KW-0732">Signal</keyword>
<dbReference type="PANTHER" id="PTHR46847:SF3">
    <property type="entry name" value="GALACTOFURANOSE-BINDING PROTEIN YTFQ"/>
    <property type="match status" value="1"/>
</dbReference>
<dbReference type="Pfam" id="PF13407">
    <property type="entry name" value="Peripla_BP_4"/>
    <property type="match status" value="1"/>
</dbReference>
<evidence type="ECO:0000313" key="7">
    <source>
        <dbReference type="Proteomes" id="UP000295565"/>
    </source>
</evidence>
<comment type="subcellular location">
    <subcellularLocation>
        <location evidence="1">Cell envelope</location>
    </subcellularLocation>
</comment>
<keyword evidence="7" id="KW-1185">Reference proteome</keyword>
<organism evidence="6 7">
    <name type="scientific">Celerinatantimonas diazotrophica</name>
    <dbReference type="NCBI Taxonomy" id="412034"/>
    <lineage>
        <taxon>Bacteria</taxon>
        <taxon>Pseudomonadati</taxon>
        <taxon>Pseudomonadota</taxon>
        <taxon>Gammaproteobacteria</taxon>
        <taxon>Celerinatantimonadaceae</taxon>
        <taxon>Celerinatantimonas</taxon>
    </lineage>
</organism>
<gene>
    <name evidence="6" type="ORF">EV690_2501</name>
</gene>
<dbReference type="PANTHER" id="PTHR46847">
    <property type="entry name" value="D-ALLOSE-BINDING PERIPLASMIC PROTEIN-RELATED"/>
    <property type="match status" value="1"/>
</dbReference>
<dbReference type="Gene3D" id="3.40.50.2300">
    <property type="match status" value="2"/>
</dbReference>
<dbReference type="GO" id="GO:0055085">
    <property type="term" value="P:transmembrane transport"/>
    <property type="evidence" value="ECO:0007669"/>
    <property type="project" value="UniProtKB-ARBA"/>
</dbReference>
<dbReference type="EMBL" id="SMGD01000014">
    <property type="protein sequence ID" value="TCK47474.1"/>
    <property type="molecule type" value="Genomic_DNA"/>
</dbReference>
<reference evidence="6 7" key="1">
    <citation type="submission" date="2019-03" db="EMBL/GenBank/DDBJ databases">
        <title>Genomic Encyclopedia of Type Strains, Phase IV (KMG-IV): sequencing the most valuable type-strain genomes for metagenomic binning, comparative biology and taxonomic classification.</title>
        <authorList>
            <person name="Goeker M."/>
        </authorList>
    </citation>
    <scope>NUCLEOTIDE SEQUENCE [LARGE SCALE GENOMIC DNA]</scope>
    <source>
        <strain evidence="6 7">DSM 18577</strain>
    </source>
</reference>
<evidence type="ECO:0000256" key="4">
    <source>
        <dbReference type="SAM" id="SignalP"/>
    </source>
</evidence>
<dbReference type="InterPro" id="IPR028082">
    <property type="entry name" value="Peripla_BP_I"/>
</dbReference>
<dbReference type="Proteomes" id="UP000295565">
    <property type="component" value="Unassembled WGS sequence"/>
</dbReference>
<comment type="similarity">
    <text evidence="2">Belongs to the bacterial solute-binding protein 2 family.</text>
</comment>
<sequence length="319" mass="34449">MKATVSIRSLAIGMLAAAAMAVTPIASALTVGFSQIGSESGWRTAETQSIKSAAQERNIDLKFSDAQQKQENQIKALRSFIAQGVDAIILAPVVETGWDQVLREAKRSKIPVFLVDRGVKVRDNSLYVTKIASDFVEEGRLAGAWLAAKTSGDCKIAELQGTVGSSAAIDRKKGFADVIDLFPRMSIIRSQSGDFTRSGGKKVMESFLKAEHGGKTICAVYSHNDDMALGAIQAIQEAGLQPSKDILIISIDGVPDIFKAMMEGQTNASIELKSDLGNPTFDAIKAYLAGDKLPKWIKTQGNLYLPDTAKEEYQRRSSM</sequence>
<dbReference type="AlphaFoldDB" id="A0A4R1JAF8"/>
<feature type="domain" description="Periplasmic binding protein" evidence="5">
    <location>
        <begin position="31"/>
        <end position="290"/>
    </location>
</feature>
<protein>
    <submittedName>
        <fullName evidence="6">Monosaccharide ABC transporter substrate-binding protein (CUT2 family)</fullName>
    </submittedName>
</protein>
<evidence type="ECO:0000256" key="1">
    <source>
        <dbReference type="ARBA" id="ARBA00004196"/>
    </source>
</evidence>
<proteinExistence type="inferred from homology"/>
<dbReference type="GO" id="GO:0030246">
    <property type="term" value="F:carbohydrate binding"/>
    <property type="evidence" value="ECO:0007669"/>
    <property type="project" value="UniProtKB-ARBA"/>
</dbReference>
<feature type="signal peptide" evidence="4">
    <location>
        <begin position="1"/>
        <end position="21"/>
    </location>
</feature>
<evidence type="ECO:0000256" key="3">
    <source>
        <dbReference type="ARBA" id="ARBA00022729"/>
    </source>
</evidence>
<evidence type="ECO:0000313" key="6">
    <source>
        <dbReference type="EMBL" id="TCK47474.1"/>
    </source>
</evidence>
<dbReference type="SUPFAM" id="SSF53822">
    <property type="entry name" value="Periplasmic binding protein-like I"/>
    <property type="match status" value="1"/>
</dbReference>
<dbReference type="InterPro" id="IPR025997">
    <property type="entry name" value="SBP_2_dom"/>
</dbReference>